<name>A0ABU6YPW5_9FABA</name>
<proteinExistence type="predicted"/>
<dbReference type="Proteomes" id="UP001341840">
    <property type="component" value="Unassembled WGS sequence"/>
</dbReference>
<comment type="caution">
    <text evidence="2">The sequence shown here is derived from an EMBL/GenBank/DDBJ whole genome shotgun (WGS) entry which is preliminary data.</text>
</comment>
<feature type="compositionally biased region" description="Acidic residues" evidence="1">
    <location>
        <begin position="39"/>
        <end position="51"/>
    </location>
</feature>
<protein>
    <submittedName>
        <fullName evidence="2">Uncharacterized protein</fullName>
    </submittedName>
</protein>
<organism evidence="2 3">
    <name type="scientific">Stylosanthes scabra</name>
    <dbReference type="NCBI Taxonomy" id="79078"/>
    <lineage>
        <taxon>Eukaryota</taxon>
        <taxon>Viridiplantae</taxon>
        <taxon>Streptophyta</taxon>
        <taxon>Embryophyta</taxon>
        <taxon>Tracheophyta</taxon>
        <taxon>Spermatophyta</taxon>
        <taxon>Magnoliopsida</taxon>
        <taxon>eudicotyledons</taxon>
        <taxon>Gunneridae</taxon>
        <taxon>Pentapetalae</taxon>
        <taxon>rosids</taxon>
        <taxon>fabids</taxon>
        <taxon>Fabales</taxon>
        <taxon>Fabaceae</taxon>
        <taxon>Papilionoideae</taxon>
        <taxon>50 kb inversion clade</taxon>
        <taxon>dalbergioids sensu lato</taxon>
        <taxon>Dalbergieae</taxon>
        <taxon>Pterocarpus clade</taxon>
        <taxon>Stylosanthes</taxon>
    </lineage>
</organism>
<reference evidence="2 3" key="1">
    <citation type="journal article" date="2023" name="Plants (Basel)">
        <title>Bridging the Gap: Combining Genomics and Transcriptomics Approaches to Understand Stylosanthes scabra, an Orphan Legume from the Brazilian Caatinga.</title>
        <authorList>
            <person name="Ferreira-Neto J.R.C."/>
            <person name="da Silva M.D."/>
            <person name="Binneck E."/>
            <person name="de Melo N.F."/>
            <person name="da Silva R.H."/>
            <person name="de Melo A.L.T.M."/>
            <person name="Pandolfi V."/>
            <person name="Bustamante F.O."/>
            <person name="Brasileiro-Vidal A.C."/>
            <person name="Benko-Iseppon A.M."/>
        </authorList>
    </citation>
    <scope>NUCLEOTIDE SEQUENCE [LARGE SCALE GENOMIC DNA]</scope>
    <source>
        <tissue evidence="2">Leaves</tissue>
    </source>
</reference>
<gene>
    <name evidence="2" type="ORF">PIB30_078408</name>
</gene>
<feature type="compositionally biased region" description="Basic residues" evidence="1">
    <location>
        <begin position="12"/>
        <end position="22"/>
    </location>
</feature>
<keyword evidence="3" id="KW-1185">Reference proteome</keyword>
<dbReference type="EMBL" id="JASCZI010242738">
    <property type="protein sequence ID" value="MED6211941.1"/>
    <property type="molecule type" value="Genomic_DNA"/>
</dbReference>
<evidence type="ECO:0000256" key="1">
    <source>
        <dbReference type="SAM" id="MobiDB-lite"/>
    </source>
</evidence>
<sequence length="124" mass="13868">MQVDANVDPRQRKGWRQRKKFPRPPPSSRPQPVSKDNQAEEQGDPIGDEAEGSGQQRSSRKHHASPSSSGQRIVQPREENDAPMIVVPQTNADDEADEYQYHSEELHTPPASNLEEEPGVFSST</sequence>
<accession>A0ABU6YPW5</accession>
<evidence type="ECO:0000313" key="3">
    <source>
        <dbReference type="Proteomes" id="UP001341840"/>
    </source>
</evidence>
<evidence type="ECO:0000313" key="2">
    <source>
        <dbReference type="EMBL" id="MED6211941.1"/>
    </source>
</evidence>
<feature type="region of interest" description="Disordered" evidence="1">
    <location>
        <begin position="1"/>
        <end position="124"/>
    </location>
</feature>